<dbReference type="EMBL" id="MTYJ01000926">
    <property type="protein sequence ID" value="OWA55536.1"/>
    <property type="molecule type" value="Genomic_DNA"/>
</dbReference>
<dbReference type="AlphaFoldDB" id="A0A9X6RQ67"/>
<reference evidence="4" key="1">
    <citation type="submission" date="2017-01" db="EMBL/GenBank/DDBJ databases">
        <title>Comparative genomics of anhydrobiosis in the tardigrade Hypsibius dujardini.</title>
        <authorList>
            <person name="Yoshida Y."/>
            <person name="Koutsovoulos G."/>
            <person name="Laetsch D."/>
            <person name="Stevens L."/>
            <person name="Kumar S."/>
            <person name="Horikawa D."/>
            <person name="Ishino K."/>
            <person name="Komine S."/>
            <person name="Tomita M."/>
            <person name="Blaxter M."/>
            <person name="Arakawa K."/>
        </authorList>
    </citation>
    <scope>NUCLEOTIDE SEQUENCE [LARGE SCALE GENOMIC DNA]</scope>
    <source>
        <strain evidence="4">Z151</strain>
    </source>
</reference>
<dbReference type="Pfam" id="PF08336">
    <property type="entry name" value="P4Ha_N"/>
    <property type="match status" value="1"/>
</dbReference>
<dbReference type="InterPro" id="IPR011990">
    <property type="entry name" value="TPR-like_helical_dom_sf"/>
</dbReference>
<dbReference type="Proteomes" id="UP000192578">
    <property type="component" value="Unassembled WGS sequence"/>
</dbReference>
<organism evidence="3 4">
    <name type="scientific">Hypsibius exemplaris</name>
    <name type="common">Freshwater tardigrade</name>
    <dbReference type="NCBI Taxonomy" id="2072580"/>
    <lineage>
        <taxon>Eukaryota</taxon>
        <taxon>Metazoa</taxon>
        <taxon>Ecdysozoa</taxon>
        <taxon>Tardigrada</taxon>
        <taxon>Eutardigrada</taxon>
        <taxon>Parachela</taxon>
        <taxon>Hypsibioidea</taxon>
        <taxon>Hypsibiidae</taxon>
        <taxon>Hypsibius</taxon>
    </lineage>
</organism>
<protein>
    <recommendedName>
        <fullName evidence="2">Prolyl 4-hydroxylase N-terminal domain-containing protein</fullName>
    </recommendedName>
</protein>
<proteinExistence type="predicted"/>
<dbReference type="GO" id="GO:0004656">
    <property type="term" value="F:procollagen-proline 4-dioxygenase activity"/>
    <property type="evidence" value="ECO:0007669"/>
    <property type="project" value="InterPro"/>
</dbReference>
<sequence length="256" mass="28668">MGTLEWARPEEALRSPDSKVAIDEQLKIDEFITHILPEEEINRGFELMHAEQRLDDLVAFREQQTLPDKTDPKGAAIAIARLQDVYKTTANQFAEGNYTVANQVFNGEQVNEFTDWFGLLLEQCADIAEIELDEEDQGQDLECEASVIATCLTRIAYANHLRGNTTGAILQTAEALAFDETNQEALMFLKIYFGHTASEDEDVAADSSATEEGEAQDKQSSQEGKEGAAWDPKSFYGTYNRDIFRTLCRADSPNIR</sequence>
<evidence type="ECO:0000313" key="4">
    <source>
        <dbReference type="Proteomes" id="UP000192578"/>
    </source>
</evidence>
<accession>A0A9X6RQ67</accession>
<comment type="caution">
    <text evidence="3">The sequence shown here is derived from an EMBL/GenBank/DDBJ whole genome shotgun (WGS) entry which is preliminary data.</text>
</comment>
<dbReference type="InterPro" id="IPR013547">
    <property type="entry name" value="P4H_N"/>
</dbReference>
<feature type="region of interest" description="Disordered" evidence="1">
    <location>
        <begin position="202"/>
        <end position="235"/>
    </location>
</feature>
<name>A0A9X6RQ67_HYPEX</name>
<keyword evidence="4" id="KW-1185">Reference proteome</keyword>
<evidence type="ECO:0000256" key="1">
    <source>
        <dbReference type="SAM" id="MobiDB-lite"/>
    </source>
</evidence>
<evidence type="ECO:0000259" key="2">
    <source>
        <dbReference type="Pfam" id="PF08336"/>
    </source>
</evidence>
<feature type="domain" description="Prolyl 4-hydroxylase N-terminal" evidence="2">
    <location>
        <begin position="53"/>
        <end position="97"/>
    </location>
</feature>
<gene>
    <name evidence="3" type="ORF">BV898_19920</name>
</gene>
<evidence type="ECO:0000313" key="3">
    <source>
        <dbReference type="EMBL" id="OWA55536.1"/>
    </source>
</evidence>
<feature type="non-terminal residue" evidence="3">
    <location>
        <position position="1"/>
    </location>
</feature>
<feature type="compositionally biased region" description="Acidic residues" evidence="1">
    <location>
        <begin position="202"/>
        <end position="214"/>
    </location>
</feature>
<dbReference type="Gene3D" id="1.25.40.10">
    <property type="entry name" value="Tetratricopeptide repeat domain"/>
    <property type="match status" value="1"/>
</dbReference>
<dbReference type="GO" id="GO:0005783">
    <property type="term" value="C:endoplasmic reticulum"/>
    <property type="evidence" value="ECO:0007669"/>
    <property type="project" value="InterPro"/>
</dbReference>